<dbReference type="Proteomes" id="UP001279734">
    <property type="component" value="Unassembled WGS sequence"/>
</dbReference>
<keyword evidence="2" id="KW-0472">Membrane</keyword>
<protein>
    <submittedName>
        <fullName evidence="3">Uncharacterized protein</fullName>
    </submittedName>
</protein>
<dbReference type="AlphaFoldDB" id="A0AAD3SVZ5"/>
<dbReference type="EMBL" id="BSYO01000018">
    <property type="protein sequence ID" value="GMH17981.1"/>
    <property type="molecule type" value="Genomic_DNA"/>
</dbReference>
<evidence type="ECO:0000313" key="4">
    <source>
        <dbReference type="Proteomes" id="UP001279734"/>
    </source>
</evidence>
<evidence type="ECO:0000313" key="3">
    <source>
        <dbReference type="EMBL" id="GMH17981.1"/>
    </source>
</evidence>
<comment type="caution">
    <text evidence="3">The sequence shown here is derived from an EMBL/GenBank/DDBJ whole genome shotgun (WGS) entry which is preliminary data.</text>
</comment>
<keyword evidence="2" id="KW-1133">Transmembrane helix</keyword>
<reference evidence="3" key="1">
    <citation type="submission" date="2023-05" db="EMBL/GenBank/DDBJ databases">
        <title>Nepenthes gracilis genome sequencing.</title>
        <authorList>
            <person name="Fukushima K."/>
        </authorList>
    </citation>
    <scope>NUCLEOTIDE SEQUENCE</scope>
    <source>
        <strain evidence="3">SING2019-196</strain>
    </source>
</reference>
<keyword evidence="4" id="KW-1185">Reference proteome</keyword>
<organism evidence="3 4">
    <name type="scientific">Nepenthes gracilis</name>
    <name type="common">Slender pitcher plant</name>
    <dbReference type="NCBI Taxonomy" id="150966"/>
    <lineage>
        <taxon>Eukaryota</taxon>
        <taxon>Viridiplantae</taxon>
        <taxon>Streptophyta</taxon>
        <taxon>Embryophyta</taxon>
        <taxon>Tracheophyta</taxon>
        <taxon>Spermatophyta</taxon>
        <taxon>Magnoliopsida</taxon>
        <taxon>eudicotyledons</taxon>
        <taxon>Gunneridae</taxon>
        <taxon>Pentapetalae</taxon>
        <taxon>Caryophyllales</taxon>
        <taxon>Nepenthaceae</taxon>
        <taxon>Nepenthes</taxon>
    </lineage>
</organism>
<feature type="region of interest" description="Disordered" evidence="1">
    <location>
        <begin position="22"/>
        <end position="41"/>
    </location>
</feature>
<name>A0AAD3SVZ5_NEPGR</name>
<sequence>MVGSCICGSNSLPREEECEFNASLTPRKSSSSRSKDTKNPYSGRGLKRFCALLEKTEEMRQKIYSELGTEAISLVRFAYSNGNNCKPIVVRIKGMKGRESPSSGQQHKSGPIIVTAPAIRKEIDEGRRLDLSSRIAEEERFLRELKLKLQRMRLQPSDYLPVSVMLTLLLLALLGRSAAILCISLGWYLMSLMADQSTDLRRSIKKKKDNGKRWGEMKMSGRRLTSFKSNTKGKATPHDSRGMCLVGSQVGSNA</sequence>
<dbReference type="PANTHER" id="PTHR35275:SF1">
    <property type="entry name" value="OS07G0585900 PROTEIN"/>
    <property type="match status" value="1"/>
</dbReference>
<evidence type="ECO:0000256" key="1">
    <source>
        <dbReference type="SAM" id="MobiDB-lite"/>
    </source>
</evidence>
<accession>A0AAD3SVZ5</accession>
<evidence type="ECO:0000256" key="2">
    <source>
        <dbReference type="SAM" id="Phobius"/>
    </source>
</evidence>
<keyword evidence="2" id="KW-0812">Transmembrane</keyword>
<dbReference type="PANTHER" id="PTHR35275">
    <property type="entry name" value="ZCF37"/>
    <property type="match status" value="1"/>
</dbReference>
<dbReference type="InterPro" id="IPR045880">
    <property type="entry name" value="ZCF37"/>
</dbReference>
<proteinExistence type="predicted"/>
<gene>
    <name evidence="3" type="ORF">Nepgr_019822</name>
</gene>
<feature type="transmembrane region" description="Helical" evidence="2">
    <location>
        <begin position="159"/>
        <end position="190"/>
    </location>
</feature>